<evidence type="ECO:0000259" key="2">
    <source>
        <dbReference type="Pfam" id="PF08719"/>
    </source>
</evidence>
<evidence type="ECO:0000313" key="3">
    <source>
        <dbReference type="EMBL" id="KAJ7614087.1"/>
    </source>
</evidence>
<dbReference type="AlphaFoldDB" id="A0AAD7B9P3"/>
<comment type="caution">
    <text evidence="3">The sequence shown here is derived from an EMBL/GenBank/DDBJ whole genome shotgun (WGS) entry which is preliminary data.</text>
</comment>
<dbReference type="InterPro" id="IPR037238">
    <property type="entry name" value="YbiA-like_sf"/>
</dbReference>
<accession>A0AAD7B9P3</accession>
<dbReference type="Pfam" id="PF08719">
    <property type="entry name" value="NADAR"/>
    <property type="match status" value="1"/>
</dbReference>
<proteinExistence type="predicted"/>
<dbReference type="EMBL" id="JARKIF010000027">
    <property type="protein sequence ID" value="KAJ7614087.1"/>
    <property type="molecule type" value="Genomic_DNA"/>
</dbReference>
<protein>
    <recommendedName>
        <fullName evidence="2">NADAR domain-containing protein</fullName>
    </recommendedName>
</protein>
<dbReference type="Proteomes" id="UP001221142">
    <property type="component" value="Unassembled WGS sequence"/>
</dbReference>
<organism evidence="3 4">
    <name type="scientific">Roridomyces roridus</name>
    <dbReference type="NCBI Taxonomy" id="1738132"/>
    <lineage>
        <taxon>Eukaryota</taxon>
        <taxon>Fungi</taxon>
        <taxon>Dikarya</taxon>
        <taxon>Basidiomycota</taxon>
        <taxon>Agaricomycotina</taxon>
        <taxon>Agaricomycetes</taxon>
        <taxon>Agaricomycetidae</taxon>
        <taxon>Agaricales</taxon>
        <taxon>Marasmiineae</taxon>
        <taxon>Mycenaceae</taxon>
        <taxon>Roridomyces</taxon>
    </lineage>
</organism>
<keyword evidence="4" id="KW-1185">Reference proteome</keyword>
<dbReference type="Gene3D" id="1.10.357.40">
    <property type="entry name" value="YbiA-like"/>
    <property type="match status" value="1"/>
</dbReference>
<feature type="compositionally biased region" description="Polar residues" evidence="1">
    <location>
        <begin position="48"/>
        <end position="58"/>
    </location>
</feature>
<feature type="compositionally biased region" description="Basic and acidic residues" evidence="1">
    <location>
        <begin position="36"/>
        <end position="45"/>
    </location>
</feature>
<feature type="region of interest" description="Disordered" evidence="1">
    <location>
        <begin position="36"/>
        <end position="68"/>
    </location>
</feature>
<feature type="domain" description="NADAR" evidence="2">
    <location>
        <begin position="79"/>
        <end position="220"/>
    </location>
</feature>
<dbReference type="CDD" id="cd15457">
    <property type="entry name" value="NADAR"/>
    <property type="match status" value="1"/>
</dbReference>
<dbReference type="InterPro" id="IPR012816">
    <property type="entry name" value="NADAR"/>
</dbReference>
<sequence>MRYRIDQHRTVYITTDIPPPQWDAAQLNHFLDHGEKKASEPKIDGGNRASTAFPQWPSSPARHSKGNSFRPTRRARILFYHKTDPHYGFTNFSPHPVHYDNKMYPTSEHLFQSFKFEQHRPDIAEHIRTCSHRATVALAQARRYQSDVRPDWKNINVEVMDLVLWQKFTQHPSLKQELLATGDAELVENSDKDSFWGIGANKQGQNELGKALERVRAKLRHSP</sequence>
<dbReference type="SUPFAM" id="SSF143990">
    <property type="entry name" value="YbiA-like"/>
    <property type="match status" value="1"/>
</dbReference>
<name>A0AAD7B9P3_9AGAR</name>
<evidence type="ECO:0000313" key="4">
    <source>
        <dbReference type="Proteomes" id="UP001221142"/>
    </source>
</evidence>
<dbReference type="NCBIfam" id="TIGR02464">
    <property type="entry name" value="ribofla_fusion"/>
    <property type="match status" value="1"/>
</dbReference>
<evidence type="ECO:0000256" key="1">
    <source>
        <dbReference type="SAM" id="MobiDB-lite"/>
    </source>
</evidence>
<reference evidence="3" key="1">
    <citation type="submission" date="2023-03" db="EMBL/GenBank/DDBJ databases">
        <title>Massive genome expansion in bonnet fungi (Mycena s.s.) driven by repeated elements and novel gene families across ecological guilds.</title>
        <authorList>
            <consortium name="Lawrence Berkeley National Laboratory"/>
            <person name="Harder C.B."/>
            <person name="Miyauchi S."/>
            <person name="Viragh M."/>
            <person name="Kuo A."/>
            <person name="Thoen E."/>
            <person name="Andreopoulos B."/>
            <person name="Lu D."/>
            <person name="Skrede I."/>
            <person name="Drula E."/>
            <person name="Henrissat B."/>
            <person name="Morin E."/>
            <person name="Kohler A."/>
            <person name="Barry K."/>
            <person name="LaButti K."/>
            <person name="Morin E."/>
            <person name="Salamov A."/>
            <person name="Lipzen A."/>
            <person name="Mereny Z."/>
            <person name="Hegedus B."/>
            <person name="Baldrian P."/>
            <person name="Stursova M."/>
            <person name="Weitz H."/>
            <person name="Taylor A."/>
            <person name="Grigoriev I.V."/>
            <person name="Nagy L.G."/>
            <person name="Martin F."/>
            <person name="Kauserud H."/>
        </authorList>
    </citation>
    <scope>NUCLEOTIDE SEQUENCE</scope>
    <source>
        <strain evidence="3">9284</strain>
    </source>
</reference>
<gene>
    <name evidence="3" type="ORF">FB45DRAFT_937912</name>
</gene>